<dbReference type="GO" id="GO:0016887">
    <property type="term" value="F:ATP hydrolysis activity"/>
    <property type="evidence" value="ECO:0007669"/>
    <property type="project" value="InterPro"/>
</dbReference>
<organism evidence="3 4">
    <name type="scientific">Marinactinospora thermotolerans DSM 45154</name>
    <dbReference type="NCBI Taxonomy" id="1122192"/>
    <lineage>
        <taxon>Bacteria</taxon>
        <taxon>Bacillati</taxon>
        <taxon>Actinomycetota</taxon>
        <taxon>Actinomycetes</taxon>
        <taxon>Streptosporangiales</taxon>
        <taxon>Nocardiopsidaceae</taxon>
        <taxon>Marinactinospora</taxon>
    </lineage>
</organism>
<dbReference type="InterPro" id="IPR003959">
    <property type="entry name" value="ATPase_AAA_core"/>
</dbReference>
<dbReference type="OrthoDB" id="419933at2"/>
<feature type="domain" description="NACHT N-terminal Helical" evidence="2">
    <location>
        <begin position="3"/>
        <end position="212"/>
    </location>
</feature>
<evidence type="ECO:0000313" key="3">
    <source>
        <dbReference type="EMBL" id="SJZ41049.1"/>
    </source>
</evidence>
<sequence>MREPVRYSDAIRFLGADEERVIHLIDRLARGEETDLLAARTDLVRFAHRAVNRLEREAHRLGRLERTRRIAAAHTAIVVTAFFEALDDTELPFELNGPGTGLDAATVDASSPRHLGEFVMLLVGSAPPLPRPQRPPGDARARVRRFYARRCKQLPAVVRRMPMWEELGEAYRSAIADRLGSGLADRCLLRYEELRDKLAAGFPEFGAWANLHIERQRHAALPEAASGLVRLRNRLQSISTGGTPSPERAKAARDHRERLVAPVAALAPGATAVHLPPLGIAYVDPRFRAAEIGPAARPHDPEWWETASRVRDDLAEFLLGHLTSPRALSAPLVVLGPSGCGKTALTHVLAARLPEADFAVVRVAAHELAPGDGTAEITGRLRGVVDPVLEESARGDGALPVLVLDGLEELTSRATVSRSELLERLSRFQRERAGGDAPVVIVVTCRDLTAVRVRFPAGSVAVRLEDFTDDQIAAWLDTWNRVNAGYFSHNGVAPLDIEALTPHLGLARRPMLLLLLALYDGVGNALRRLSAPLRETVLYERWLRRLAESADRADPRVTGRPPEADTDPPVRTGRIERALLTTSLMAFSMFNRGGWHAPAEVIAEDRSRLLHWPPHCAPPLDPARMGCAVPADGPVGRLSFTHPALGEYLVARLVAEELADLAEARVRDLRAIRPSPPDDMFLRALLSFTPLSVSGEIPRFLTERLSLLAPGIRDELRIVLAELLRGPGVAHHDHPYGGYAPVPASVAAREAAYTANLMLALVAVHGGAVPLRDLFGADAVRRWRRHAHLWKSQLPPEQWVSLVYALEVREGHDGLTVGPGAVCAAGCAGTPPSAQTDLEFVARECALLADSGTQRLVHALEPLVRVFGGDVTARRDDAPSDAHVLMTLAFGPVDGGDDVLVAAYERAFELADGLDSDERLRFQVFVLRQLRGHAHRLGARLVPLLARHVRPIGVAKGARASVRRLAQEHNDHVEAVRAVLAGRW</sequence>
<dbReference type="Pfam" id="PF00004">
    <property type="entry name" value="AAA"/>
    <property type="match status" value="1"/>
</dbReference>
<dbReference type="AlphaFoldDB" id="A0A1T4KF54"/>
<proteinExistence type="predicted"/>
<dbReference type="InterPro" id="IPR054567">
    <property type="entry name" value="NNH7"/>
</dbReference>
<dbReference type="Gene3D" id="3.40.50.300">
    <property type="entry name" value="P-loop containing nucleotide triphosphate hydrolases"/>
    <property type="match status" value="1"/>
</dbReference>
<dbReference type="Pfam" id="PF22738">
    <property type="entry name" value="NNH7"/>
    <property type="match status" value="1"/>
</dbReference>
<dbReference type="GO" id="GO:0005524">
    <property type="term" value="F:ATP binding"/>
    <property type="evidence" value="ECO:0007669"/>
    <property type="project" value="InterPro"/>
</dbReference>
<keyword evidence="4" id="KW-1185">Reference proteome</keyword>
<dbReference type="SUPFAM" id="SSF52540">
    <property type="entry name" value="P-loop containing nucleoside triphosphate hydrolases"/>
    <property type="match status" value="1"/>
</dbReference>
<name>A0A1T4KF54_9ACTN</name>
<evidence type="ECO:0000313" key="4">
    <source>
        <dbReference type="Proteomes" id="UP000190637"/>
    </source>
</evidence>
<evidence type="ECO:0000259" key="1">
    <source>
        <dbReference type="Pfam" id="PF00004"/>
    </source>
</evidence>
<accession>A0A1T4KF54</accession>
<dbReference type="CDD" id="cd00009">
    <property type="entry name" value="AAA"/>
    <property type="match status" value="1"/>
</dbReference>
<protein>
    <submittedName>
        <fullName evidence="3">Predicted NTPase (NACHT family)</fullName>
    </submittedName>
</protein>
<dbReference type="EMBL" id="FUWS01000001">
    <property type="protein sequence ID" value="SJZ41049.1"/>
    <property type="molecule type" value="Genomic_DNA"/>
</dbReference>
<gene>
    <name evidence="3" type="ORF">SAMN02745673_00345</name>
</gene>
<dbReference type="InterPro" id="IPR027417">
    <property type="entry name" value="P-loop_NTPase"/>
</dbReference>
<dbReference type="Proteomes" id="UP000190637">
    <property type="component" value="Unassembled WGS sequence"/>
</dbReference>
<feature type="domain" description="ATPase AAA-type core" evidence="1">
    <location>
        <begin position="333"/>
        <end position="447"/>
    </location>
</feature>
<reference evidence="3 4" key="1">
    <citation type="submission" date="2017-02" db="EMBL/GenBank/DDBJ databases">
        <authorList>
            <person name="Peterson S.W."/>
        </authorList>
    </citation>
    <scope>NUCLEOTIDE SEQUENCE [LARGE SCALE GENOMIC DNA]</scope>
    <source>
        <strain evidence="3 4">DSM 45154</strain>
    </source>
</reference>
<dbReference type="RefSeq" id="WP_078759760.1">
    <property type="nucleotide sequence ID" value="NZ_FUWS01000001.1"/>
</dbReference>
<evidence type="ECO:0000259" key="2">
    <source>
        <dbReference type="Pfam" id="PF22738"/>
    </source>
</evidence>